<comment type="caution">
    <text evidence="8">The sequence shown here is derived from an EMBL/GenBank/DDBJ whole genome shotgun (WGS) entry which is preliminary data.</text>
</comment>
<feature type="non-terminal residue" evidence="8">
    <location>
        <position position="1"/>
    </location>
</feature>
<dbReference type="Proteomes" id="UP000565785">
    <property type="component" value="Unassembled WGS sequence"/>
</dbReference>
<dbReference type="Pfam" id="PF01428">
    <property type="entry name" value="zf-AN1"/>
    <property type="match status" value="1"/>
</dbReference>
<dbReference type="PANTHER" id="PTHR10634">
    <property type="entry name" value="AN1-TYPE ZINC FINGER PROTEIN"/>
    <property type="match status" value="1"/>
</dbReference>
<evidence type="ECO:0000256" key="2">
    <source>
        <dbReference type="ARBA" id="ARBA00022771"/>
    </source>
</evidence>
<feature type="compositionally biased region" description="Basic and acidic residues" evidence="5">
    <location>
        <begin position="189"/>
        <end position="200"/>
    </location>
</feature>
<feature type="non-terminal residue" evidence="8">
    <location>
        <position position="208"/>
    </location>
</feature>
<dbReference type="PANTHER" id="PTHR10634:SF67">
    <property type="entry name" value="AN1-TYPE ZINC FINGER PROTEIN 3"/>
    <property type="match status" value="1"/>
</dbReference>
<dbReference type="GO" id="GO:0008270">
    <property type="term" value="F:zinc ion binding"/>
    <property type="evidence" value="ECO:0007669"/>
    <property type="project" value="UniProtKB-KW"/>
</dbReference>
<evidence type="ECO:0000256" key="3">
    <source>
        <dbReference type="ARBA" id="ARBA00022833"/>
    </source>
</evidence>
<feature type="domain" description="AN1-type" evidence="7">
    <location>
        <begin position="137"/>
        <end position="186"/>
    </location>
</feature>
<proteinExistence type="predicted"/>
<keyword evidence="9" id="KW-1185">Reference proteome</keyword>
<keyword evidence="1" id="KW-0479">Metal-binding</keyword>
<dbReference type="PROSITE" id="PS51036">
    <property type="entry name" value="ZF_A20"/>
    <property type="match status" value="1"/>
</dbReference>
<dbReference type="AlphaFoldDB" id="A0A7L1N9B4"/>
<evidence type="ECO:0000256" key="1">
    <source>
        <dbReference type="ARBA" id="ARBA00022723"/>
    </source>
</evidence>
<keyword evidence="3" id="KW-0862">Zinc</keyword>
<evidence type="ECO:0000313" key="9">
    <source>
        <dbReference type="Proteomes" id="UP000565785"/>
    </source>
</evidence>
<keyword evidence="2 4" id="KW-0863">Zinc-finger</keyword>
<dbReference type="SMART" id="SM00154">
    <property type="entry name" value="ZnF_AN1"/>
    <property type="match status" value="1"/>
</dbReference>
<dbReference type="Gene3D" id="4.10.1110.10">
    <property type="entry name" value="AN1-like Zinc finger"/>
    <property type="match status" value="1"/>
</dbReference>
<dbReference type="InterPro" id="IPR035896">
    <property type="entry name" value="AN1-like_Znf"/>
</dbReference>
<dbReference type="Pfam" id="PF01754">
    <property type="entry name" value="zf-A20"/>
    <property type="match status" value="1"/>
</dbReference>
<organism evidence="8 9">
    <name type="scientific">Rhinopomastus cyanomelas</name>
    <name type="common">Common scimitarbill</name>
    <dbReference type="NCBI Taxonomy" id="113115"/>
    <lineage>
        <taxon>Eukaryota</taxon>
        <taxon>Metazoa</taxon>
        <taxon>Chordata</taxon>
        <taxon>Craniata</taxon>
        <taxon>Vertebrata</taxon>
        <taxon>Euteleostomi</taxon>
        <taxon>Archelosauria</taxon>
        <taxon>Archosauria</taxon>
        <taxon>Dinosauria</taxon>
        <taxon>Saurischia</taxon>
        <taxon>Theropoda</taxon>
        <taxon>Coelurosauria</taxon>
        <taxon>Aves</taxon>
        <taxon>Neognathae</taxon>
        <taxon>Neoaves</taxon>
        <taxon>Telluraves</taxon>
        <taxon>Coraciimorphae</taxon>
        <taxon>Bucerotiformes</taxon>
        <taxon>Rhinopomastidae</taxon>
        <taxon>Rhinopomastus</taxon>
    </lineage>
</organism>
<dbReference type="SUPFAM" id="SSF118310">
    <property type="entry name" value="AN1-like Zinc finger"/>
    <property type="match status" value="1"/>
</dbReference>
<dbReference type="InterPro" id="IPR000058">
    <property type="entry name" value="Znf_AN1"/>
</dbReference>
<dbReference type="GO" id="GO:0003677">
    <property type="term" value="F:DNA binding"/>
    <property type="evidence" value="ECO:0007669"/>
    <property type="project" value="InterPro"/>
</dbReference>
<evidence type="ECO:0000313" key="8">
    <source>
        <dbReference type="EMBL" id="NXN96401.1"/>
    </source>
</evidence>
<dbReference type="InterPro" id="IPR050652">
    <property type="entry name" value="AN1_A20_ZnFinger"/>
</dbReference>
<accession>A0A7L1N9B4</accession>
<dbReference type="SUPFAM" id="SSF57716">
    <property type="entry name" value="Glucocorticoid receptor-like (DNA-binding domain)"/>
    <property type="match status" value="1"/>
</dbReference>
<dbReference type="PROSITE" id="PS51039">
    <property type="entry name" value="ZF_AN1"/>
    <property type="match status" value="1"/>
</dbReference>
<evidence type="ECO:0000256" key="4">
    <source>
        <dbReference type="PROSITE-ProRule" id="PRU00449"/>
    </source>
</evidence>
<gene>
    <name evidence="8" type="primary">Zfand3_1</name>
    <name evidence="8" type="ORF">RHICYA_R15470</name>
</gene>
<protein>
    <submittedName>
        <fullName evidence="8">ZFAN3 protein</fullName>
    </submittedName>
</protein>
<dbReference type="EMBL" id="VXBP01004245">
    <property type="protein sequence ID" value="NXN96401.1"/>
    <property type="molecule type" value="Genomic_DNA"/>
</dbReference>
<evidence type="ECO:0000259" key="7">
    <source>
        <dbReference type="PROSITE" id="PS51039"/>
    </source>
</evidence>
<feature type="domain" description="A20-type" evidence="6">
    <location>
        <begin position="12"/>
        <end position="44"/>
    </location>
</feature>
<reference evidence="8 9" key="1">
    <citation type="submission" date="2019-09" db="EMBL/GenBank/DDBJ databases">
        <title>Bird 10,000 Genomes (B10K) Project - Family phase.</title>
        <authorList>
            <person name="Zhang G."/>
        </authorList>
    </citation>
    <scope>NUCLEOTIDE SEQUENCE [LARGE SCALE GENOMIC DNA]</scope>
    <source>
        <strain evidence="8">B10K-DU-002-35</strain>
        <tissue evidence="8">Muscle</tissue>
    </source>
</reference>
<dbReference type="InterPro" id="IPR002653">
    <property type="entry name" value="Znf_A20"/>
</dbReference>
<dbReference type="Gene3D" id="1.20.5.4770">
    <property type="match status" value="1"/>
</dbReference>
<evidence type="ECO:0000256" key="5">
    <source>
        <dbReference type="SAM" id="MobiDB-lite"/>
    </source>
</evidence>
<feature type="region of interest" description="Disordered" evidence="5">
    <location>
        <begin position="66"/>
        <end position="134"/>
    </location>
</feature>
<dbReference type="OrthoDB" id="428577at2759"/>
<evidence type="ECO:0000259" key="6">
    <source>
        <dbReference type="PROSITE" id="PS51036"/>
    </source>
</evidence>
<feature type="compositionally biased region" description="Polar residues" evidence="5">
    <location>
        <begin position="68"/>
        <end position="85"/>
    </location>
</feature>
<sequence length="208" mass="23563">MGDAGNNRDEKPGLPPRCPCGFWGSSKTLNLCSKCYAEKRQREEVPNKEEQEHGFAARITYSAEAVANCSQTTPPNSPDQQSCDTPRTRKEREPPAAPVKRSSSCISPVKSKASPLKRRLVLDVSPNEDTQQPQPKQKRRRRCCQCNKKLQLAEQELGLCRCGLVFCLIHRLPEKHNCTFDYKVHGRQEDNKKAVKEQRKLGTSCQRI</sequence>
<name>A0A7L1N9B4_RHICY</name>
<feature type="region of interest" description="Disordered" evidence="5">
    <location>
        <begin position="189"/>
        <end position="208"/>
    </location>
</feature>